<name>A0ABM6V2Y0_9ACTN</name>
<dbReference type="EMBL" id="CP029254">
    <property type="protein sequence ID" value="AWK08269.1"/>
    <property type="molecule type" value="Genomic_DNA"/>
</dbReference>
<feature type="compositionally biased region" description="Low complexity" evidence="1">
    <location>
        <begin position="75"/>
        <end position="88"/>
    </location>
</feature>
<evidence type="ECO:0000313" key="3">
    <source>
        <dbReference type="Proteomes" id="UP000245051"/>
    </source>
</evidence>
<dbReference type="Proteomes" id="UP000245051">
    <property type="component" value="Chromosome"/>
</dbReference>
<sequence length="106" mass="11005">MIPSPGPGTASPALSPECAVASRPGYQDVHGQCRQTGDVPLPYATGLLLVHRCTCLCHGYDRQGTRPPWPGRGPQGARAARPAPDRPAGGTGSNPNVTTIPRRSSP</sequence>
<evidence type="ECO:0000256" key="1">
    <source>
        <dbReference type="SAM" id="MobiDB-lite"/>
    </source>
</evidence>
<keyword evidence="3" id="KW-1185">Reference proteome</keyword>
<proteinExistence type="predicted"/>
<feature type="compositionally biased region" description="Polar residues" evidence="1">
    <location>
        <begin position="93"/>
        <end position="106"/>
    </location>
</feature>
<evidence type="ECO:0000313" key="2">
    <source>
        <dbReference type="EMBL" id="AWK08269.1"/>
    </source>
</evidence>
<reference evidence="2 3" key="1">
    <citation type="submission" date="2018-05" db="EMBL/GenBank/DDBJ databases">
        <title>Complete genome sequence of the Type Strain of Streptomyces spongiicola HNM0071, the producer of staurosporine.</title>
        <authorList>
            <person name="Zhou S."/>
            <person name="Huang X."/>
        </authorList>
    </citation>
    <scope>NUCLEOTIDE SEQUENCE [LARGE SCALE GENOMIC DNA]</scope>
    <source>
        <strain evidence="2 3">HNM0071</strain>
    </source>
</reference>
<protein>
    <submittedName>
        <fullName evidence="2">Uncharacterized protein</fullName>
    </submittedName>
</protein>
<gene>
    <name evidence="2" type="ORF">DDQ41_04190</name>
</gene>
<feature type="region of interest" description="Disordered" evidence="1">
    <location>
        <begin position="60"/>
        <end position="106"/>
    </location>
</feature>
<accession>A0ABM6V2Y0</accession>
<organism evidence="2 3">
    <name type="scientific">Streptomyces spongiicola</name>
    <dbReference type="NCBI Taxonomy" id="1690221"/>
    <lineage>
        <taxon>Bacteria</taxon>
        <taxon>Bacillati</taxon>
        <taxon>Actinomycetota</taxon>
        <taxon>Actinomycetes</taxon>
        <taxon>Kitasatosporales</taxon>
        <taxon>Streptomycetaceae</taxon>
        <taxon>Streptomyces</taxon>
    </lineage>
</organism>